<reference evidence="6 8" key="2">
    <citation type="submission" date="2018-12" db="EMBL/GenBank/DDBJ databases">
        <authorList>
            <consortium name="Pathogen Informatics"/>
        </authorList>
    </citation>
    <scope>NUCLEOTIDE SEQUENCE [LARGE SCALE GENOMIC DNA]</scope>
    <source>
        <strain evidence="6 8">NCTC949</strain>
    </source>
</reference>
<dbReference type="AlphaFoldDB" id="A0A0F6TDL5"/>
<dbReference type="SMART" id="SM00382">
    <property type="entry name" value="AAA"/>
    <property type="match status" value="1"/>
</dbReference>
<dbReference type="InterPro" id="IPR017871">
    <property type="entry name" value="ABC_transporter-like_CS"/>
</dbReference>
<feature type="domain" description="ABC transporter" evidence="4">
    <location>
        <begin position="3"/>
        <end position="219"/>
    </location>
</feature>
<name>A0A0F6TDL5_9CORY</name>
<dbReference type="PROSITE" id="PS00211">
    <property type="entry name" value="ABC_TRANSPORTER_1"/>
    <property type="match status" value="1"/>
</dbReference>
<dbReference type="PANTHER" id="PTHR43776:SF8">
    <property type="entry name" value="ABC TRANSPORTER, ATP-BINDING PROTEIN"/>
    <property type="match status" value="1"/>
</dbReference>
<evidence type="ECO:0000256" key="2">
    <source>
        <dbReference type="ARBA" id="ARBA00022741"/>
    </source>
</evidence>
<keyword evidence="7" id="KW-1185">Reference proteome</keyword>
<sequence length="224" mass="25029">MVLRADDLFVDRGEFQLSMSFEMNEGTCLGIVGESGSGKSTLLKILSGMLRPDRGSLIGFDDVQMVFQHPAGSLNPRLSIRRSLSEPLSIRRQHISEQLLIELMQRVRLDPELLDRYPSQLSGGQLQRVAIARALSTTPKVVLFDEPTASLDVTVQASVMQLLQELKGSSSFIFVSHDLACVHELADEICVVRSGKIVDRFEAKDIFSVQRDQYTKTLVDLFME</sequence>
<keyword evidence="6" id="KW-0378">Hydrolase</keyword>
<keyword evidence="2" id="KW-0547">Nucleotide-binding</keyword>
<dbReference type="EC" id="3.6.3.-" evidence="6"/>
<dbReference type="OrthoDB" id="8036461at2"/>
<dbReference type="GO" id="GO:0055085">
    <property type="term" value="P:transmembrane transport"/>
    <property type="evidence" value="ECO:0007669"/>
    <property type="project" value="UniProtKB-ARBA"/>
</dbReference>
<proteinExistence type="predicted"/>
<accession>A0A0F6TDL5</accession>
<dbReference type="EMBL" id="LR134377">
    <property type="protein sequence ID" value="VEH06914.1"/>
    <property type="molecule type" value="Genomic_DNA"/>
</dbReference>
<dbReference type="InterPro" id="IPR003593">
    <property type="entry name" value="AAA+_ATPase"/>
</dbReference>
<evidence type="ECO:0000256" key="1">
    <source>
        <dbReference type="ARBA" id="ARBA00022448"/>
    </source>
</evidence>
<dbReference type="Gene3D" id="3.40.50.300">
    <property type="entry name" value="P-loop containing nucleotide triphosphate hydrolases"/>
    <property type="match status" value="1"/>
</dbReference>
<keyword evidence="1" id="KW-0813">Transport</keyword>
<evidence type="ECO:0000313" key="7">
    <source>
        <dbReference type="Proteomes" id="UP000033457"/>
    </source>
</evidence>
<dbReference type="KEGG" id="cku:UL82_04095"/>
<dbReference type="InterPro" id="IPR027417">
    <property type="entry name" value="P-loop_NTPase"/>
</dbReference>
<reference evidence="5 7" key="1">
    <citation type="journal article" date="2015" name="Genome Announc.">
        <title>Complete Genome Sequence of Corynebacterium kutscheri DSM 20755, a Corynebacterial Type Strain with Remarkably Low G+C Content of Chromosomal DNA.</title>
        <authorList>
            <person name="Ruckert C."/>
            <person name="Albersmeier A."/>
            <person name="Winkler A."/>
            <person name="Tauch A."/>
        </authorList>
    </citation>
    <scope>NUCLEOTIDE SEQUENCE [LARGE SCALE GENOMIC DNA]</scope>
    <source>
        <strain evidence="5 7">DSM 20755</strain>
    </source>
</reference>
<evidence type="ECO:0000313" key="6">
    <source>
        <dbReference type="EMBL" id="VEH06914.1"/>
    </source>
</evidence>
<dbReference type="EMBL" id="CP011312">
    <property type="protein sequence ID" value="AKE41024.1"/>
    <property type="molecule type" value="Genomic_DNA"/>
</dbReference>
<dbReference type="Proteomes" id="UP000271380">
    <property type="component" value="Chromosome"/>
</dbReference>
<evidence type="ECO:0000313" key="5">
    <source>
        <dbReference type="EMBL" id="AKE41024.1"/>
    </source>
</evidence>
<dbReference type="GO" id="GO:0005524">
    <property type="term" value="F:ATP binding"/>
    <property type="evidence" value="ECO:0007669"/>
    <property type="project" value="UniProtKB-KW"/>
</dbReference>
<dbReference type="RefSeq" id="WP_046439134.1">
    <property type="nucleotide sequence ID" value="NZ_CP011312.1"/>
</dbReference>
<dbReference type="Pfam" id="PF00005">
    <property type="entry name" value="ABC_tran"/>
    <property type="match status" value="1"/>
</dbReference>
<dbReference type="Proteomes" id="UP000033457">
    <property type="component" value="Chromosome"/>
</dbReference>
<evidence type="ECO:0000259" key="4">
    <source>
        <dbReference type="PROSITE" id="PS50893"/>
    </source>
</evidence>
<dbReference type="InterPro" id="IPR050319">
    <property type="entry name" value="ABC_transp_ATP-bind"/>
</dbReference>
<evidence type="ECO:0000313" key="8">
    <source>
        <dbReference type="Proteomes" id="UP000271380"/>
    </source>
</evidence>
<dbReference type="PROSITE" id="PS50893">
    <property type="entry name" value="ABC_TRANSPORTER_2"/>
    <property type="match status" value="1"/>
</dbReference>
<dbReference type="GO" id="GO:0016887">
    <property type="term" value="F:ATP hydrolysis activity"/>
    <property type="evidence" value="ECO:0007669"/>
    <property type="project" value="InterPro"/>
</dbReference>
<evidence type="ECO:0000256" key="3">
    <source>
        <dbReference type="ARBA" id="ARBA00022840"/>
    </source>
</evidence>
<gene>
    <name evidence="5" type="primary">appFA</name>
    <name evidence="6" type="synonym">gsiA_4</name>
    <name evidence="6" type="ORF">NCTC949_01385</name>
    <name evidence="5" type="ORF">UL82_04095</name>
</gene>
<organism evidence="5 7">
    <name type="scientific">Corynebacterium kutscheri</name>
    <dbReference type="NCBI Taxonomy" id="35755"/>
    <lineage>
        <taxon>Bacteria</taxon>
        <taxon>Bacillati</taxon>
        <taxon>Actinomycetota</taxon>
        <taxon>Actinomycetes</taxon>
        <taxon>Mycobacteriales</taxon>
        <taxon>Corynebacteriaceae</taxon>
        <taxon>Corynebacterium</taxon>
    </lineage>
</organism>
<dbReference type="PANTHER" id="PTHR43776">
    <property type="entry name" value="TRANSPORT ATP-BINDING PROTEIN"/>
    <property type="match status" value="1"/>
</dbReference>
<dbReference type="STRING" id="35755.UL82_04095"/>
<dbReference type="CDD" id="cd03257">
    <property type="entry name" value="ABC_NikE_OppD_transporters"/>
    <property type="match status" value="1"/>
</dbReference>
<dbReference type="HOGENOM" id="CLU_000604_1_23_11"/>
<dbReference type="InterPro" id="IPR003439">
    <property type="entry name" value="ABC_transporter-like_ATP-bd"/>
</dbReference>
<dbReference type="SUPFAM" id="SSF52540">
    <property type="entry name" value="P-loop containing nucleoside triphosphate hydrolases"/>
    <property type="match status" value="1"/>
</dbReference>
<protein>
    <submittedName>
        <fullName evidence="6">ABC transporter ATP-binding protein</fullName>
        <ecNumber evidence="6">3.6.3.-</ecNumber>
    </submittedName>
    <submittedName>
        <fullName evidence="5">ABC-type dipeptide/oligopeptide/nickel transport system, ATPase component</fullName>
    </submittedName>
</protein>
<keyword evidence="3 6" id="KW-0067">ATP-binding</keyword>